<dbReference type="PANTHER" id="PTHR48050:SF27">
    <property type="entry name" value="GLUCOSYLTRANSFERASE, PUTATIVE (AFU_ORTHOLOGUE AFUA_7G04880)-RELATED"/>
    <property type="match status" value="1"/>
</dbReference>
<dbReference type="EMBL" id="JAGSXJ010000017">
    <property type="protein sequence ID" value="KAH6683577.1"/>
    <property type="molecule type" value="Genomic_DNA"/>
</dbReference>
<dbReference type="InterPro" id="IPR002213">
    <property type="entry name" value="UDP_glucos_trans"/>
</dbReference>
<feature type="domain" description="Glycosyltransferase family 28 N-terminal" evidence="3">
    <location>
        <begin position="103"/>
        <end position="250"/>
    </location>
</feature>
<comment type="caution">
    <text evidence="5">The sequence shown here is derived from an EMBL/GenBank/DDBJ whole genome shotgun (WGS) entry which is preliminary data.</text>
</comment>
<reference evidence="5" key="1">
    <citation type="journal article" date="2021" name="Nat. Commun.">
        <title>Genetic determinants of endophytism in the Arabidopsis root mycobiome.</title>
        <authorList>
            <person name="Mesny F."/>
            <person name="Miyauchi S."/>
            <person name="Thiergart T."/>
            <person name="Pickel B."/>
            <person name="Atanasova L."/>
            <person name="Karlsson M."/>
            <person name="Huettel B."/>
            <person name="Barry K.W."/>
            <person name="Haridas S."/>
            <person name="Chen C."/>
            <person name="Bauer D."/>
            <person name="Andreopoulos W."/>
            <person name="Pangilinan J."/>
            <person name="LaButti K."/>
            <person name="Riley R."/>
            <person name="Lipzen A."/>
            <person name="Clum A."/>
            <person name="Drula E."/>
            <person name="Henrissat B."/>
            <person name="Kohler A."/>
            <person name="Grigoriev I.V."/>
            <person name="Martin F.M."/>
            <person name="Hacquard S."/>
        </authorList>
    </citation>
    <scope>NUCLEOTIDE SEQUENCE</scope>
    <source>
        <strain evidence="5">MPI-SDFR-AT-0117</strain>
    </source>
</reference>
<sequence length="867" mass="94681">MSRESTSRLVEDHPGFDDLPTYDSLSLGMNEYMNSVGDDGRFSIDLDTRLARTLSRLITEPVWNDKKKTPSKIFTAFPEDKPTPSPPSGPKPFQSTFSLKLNILIQVVGSRGDVQPFVALGNRLQKYGHRVRLATHNVFEKFVRDANLEFYPIGGDPSELMSYMVRNPGLIPSMKSLKDGDIQKKRKMVAEMLDGCWSSCIEPDTLTGAPFVPHAIIANPPSFAHVHCAQALGIPVHLMFTMPWSGTSAFPHPLANLKFGKGGMLSKETANLVSYSIVEWMTWQGLGDIINTWRESIDLDEVPLSEGPYLAETQQIPFTYCWSPALVPKPSDWPSYIDVCGFFFREPPNYNPPADLADFLTKGPMPVYIGFGSIVINDPERMTRVLVDAVRRTGSRAIISKGWSNLGGIDCDDILFLGDCPHEWLFANVSAVVHHGGAGTTACGLLNGRPTTIVPFFGDQPFWGDMVAAAGAGPKPIPQKQLTADNLADAIRFCLTPEAATAAQGIAAKMSVEDGVETAVRSFHDNLPVDSMRCNILEDRPAVWSYKRGTANLKLSSVAAVALLNHLKISRRSMEMLETKSYVIEARRWDPVTASSSAVFGMYADVAKSAANIVAKPVSTYRQHSKARRLEEDPTSKRDSDTASQMSMMTVEQPRRDLARQKRRRGCVDTTGAVLSSAVLSVADVFKYTGKGIYVDVPLALADGFRMLPRLYGEDVRDRPPIKDWKDGFTVGGLNFVVGISEGVAGLVLFPYKGGEEKGVAGAVVGVGKGLVGLLTKTTSAAIGIVAYPGHGMYKSIRSSARVKEKRSIEVARVAEGVHALRSDNVATRQVLQRFDDFVSMMGDQGSFGGVQSLIGPVPDDAQLYDE</sequence>
<organism evidence="5 6">
    <name type="scientific">Plectosphaerella plurivora</name>
    <dbReference type="NCBI Taxonomy" id="936078"/>
    <lineage>
        <taxon>Eukaryota</taxon>
        <taxon>Fungi</taxon>
        <taxon>Dikarya</taxon>
        <taxon>Ascomycota</taxon>
        <taxon>Pezizomycotina</taxon>
        <taxon>Sordariomycetes</taxon>
        <taxon>Hypocreomycetidae</taxon>
        <taxon>Glomerellales</taxon>
        <taxon>Plectosphaerellaceae</taxon>
        <taxon>Plectosphaerella</taxon>
    </lineage>
</organism>
<dbReference type="InterPro" id="IPR050426">
    <property type="entry name" value="Glycosyltransferase_28"/>
</dbReference>
<dbReference type="Gene3D" id="3.40.50.2000">
    <property type="entry name" value="Glycogen Phosphorylase B"/>
    <property type="match status" value="2"/>
</dbReference>
<evidence type="ECO:0000256" key="2">
    <source>
        <dbReference type="SAM" id="MobiDB-lite"/>
    </source>
</evidence>
<dbReference type="InterPro" id="IPR010610">
    <property type="entry name" value="EryCIII-like_C"/>
</dbReference>
<proteinExistence type="predicted"/>
<dbReference type="Proteomes" id="UP000770015">
    <property type="component" value="Unassembled WGS sequence"/>
</dbReference>
<dbReference type="PANTHER" id="PTHR48050">
    <property type="entry name" value="STEROL 3-BETA-GLUCOSYLTRANSFERASE"/>
    <property type="match status" value="1"/>
</dbReference>
<feature type="domain" description="Erythromycin biosynthesis protein CIII-like C-terminal" evidence="4">
    <location>
        <begin position="420"/>
        <end position="508"/>
    </location>
</feature>
<evidence type="ECO:0000259" key="4">
    <source>
        <dbReference type="Pfam" id="PF06722"/>
    </source>
</evidence>
<dbReference type="CDD" id="cd03784">
    <property type="entry name" value="GT1_Gtf-like"/>
    <property type="match status" value="1"/>
</dbReference>
<dbReference type="GO" id="GO:0005975">
    <property type="term" value="P:carbohydrate metabolic process"/>
    <property type="evidence" value="ECO:0007669"/>
    <property type="project" value="InterPro"/>
</dbReference>
<evidence type="ECO:0008006" key="7">
    <source>
        <dbReference type="Google" id="ProtNLM"/>
    </source>
</evidence>
<evidence type="ECO:0000313" key="5">
    <source>
        <dbReference type="EMBL" id="KAH6683577.1"/>
    </source>
</evidence>
<dbReference type="OrthoDB" id="5835829at2759"/>
<feature type="region of interest" description="Disordered" evidence="2">
    <location>
        <begin position="624"/>
        <end position="663"/>
    </location>
</feature>
<evidence type="ECO:0000256" key="1">
    <source>
        <dbReference type="ARBA" id="ARBA00022679"/>
    </source>
</evidence>
<accession>A0A9P8V886</accession>
<evidence type="ECO:0000259" key="3">
    <source>
        <dbReference type="Pfam" id="PF03033"/>
    </source>
</evidence>
<dbReference type="FunFam" id="3.40.50.2000:FF:000009">
    <property type="entry name" value="Sterol 3-beta-glucosyltransferase UGT80A2"/>
    <property type="match status" value="1"/>
</dbReference>
<dbReference type="SUPFAM" id="SSF53756">
    <property type="entry name" value="UDP-Glycosyltransferase/glycogen phosphorylase"/>
    <property type="match status" value="1"/>
</dbReference>
<dbReference type="InterPro" id="IPR004276">
    <property type="entry name" value="GlycoTrans_28_N"/>
</dbReference>
<keyword evidence="6" id="KW-1185">Reference proteome</keyword>
<name>A0A9P8V886_9PEZI</name>
<protein>
    <recommendedName>
        <fullName evidence="7">Glycosyltransferase family 28 N-terminal domain-containing protein</fullName>
    </recommendedName>
</protein>
<keyword evidence="1" id="KW-0808">Transferase</keyword>
<gene>
    <name evidence="5" type="ORF">F5X68DRAFT_233633</name>
</gene>
<dbReference type="AlphaFoldDB" id="A0A9P8V886"/>
<dbReference type="FunFam" id="3.40.50.2000:FF:000100">
    <property type="entry name" value="Glycosyltransferase family 1 protein"/>
    <property type="match status" value="1"/>
</dbReference>
<dbReference type="Pfam" id="PF06722">
    <property type="entry name" value="EryCIII-like_C"/>
    <property type="match status" value="1"/>
</dbReference>
<dbReference type="Pfam" id="PF03033">
    <property type="entry name" value="Glyco_transf_28"/>
    <property type="match status" value="1"/>
</dbReference>
<evidence type="ECO:0000313" key="6">
    <source>
        <dbReference type="Proteomes" id="UP000770015"/>
    </source>
</evidence>
<dbReference type="GO" id="GO:0016906">
    <property type="term" value="F:sterol 3-beta-glucosyltransferase activity"/>
    <property type="evidence" value="ECO:0007669"/>
    <property type="project" value="UniProtKB-ARBA"/>
</dbReference>
<feature type="compositionally biased region" description="Basic and acidic residues" evidence="2">
    <location>
        <begin position="628"/>
        <end position="641"/>
    </location>
</feature>